<name>A0ABV1YED9_9HYPH</name>
<dbReference type="EMBL" id="JAMYPJ010000012">
    <property type="protein sequence ID" value="MER8933478.1"/>
    <property type="molecule type" value="Genomic_DNA"/>
</dbReference>
<reference evidence="1 2" key="1">
    <citation type="journal article" date="2024" name="Proc. Natl. Acad. Sci. U.S.A.">
        <title>The evolutionary genomics of adaptation to stress in wild rhizobium bacteria.</title>
        <authorList>
            <person name="Kehlet-Delgado H."/>
            <person name="Montoya A.P."/>
            <person name="Jensen K.T."/>
            <person name="Wendlandt C.E."/>
            <person name="Dexheimer C."/>
            <person name="Roberts M."/>
            <person name="Torres Martinez L."/>
            <person name="Friesen M.L."/>
            <person name="Griffitts J.S."/>
            <person name="Porter S.S."/>
        </authorList>
    </citation>
    <scope>NUCLEOTIDE SEQUENCE [LARGE SCALE GENOMIC DNA]</scope>
    <source>
        <strain evidence="1 2">M0729</strain>
    </source>
</reference>
<proteinExistence type="predicted"/>
<protein>
    <submittedName>
        <fullName evidence="1">Uncharacterized protein</fullName>
    </submittedName>
</protein>
<comment type="caution">
    <text evidence="1">The sequence shown here is derived from an EMBL/GenBank/DDBJ whole genome shotgun (WGS) entry which is preliminary data.</text>
</comment>
<organism evidence="1 2">
    <name type="scientific">Mesorhizobium opportunistum</name>
    <dbReference type="NCBI Taxonomy" id="593909"/>
    <lineage>
        <taxon>Bacteria</taxon>
        <taxon>Pseudomonadati</taxon>
        <taxon>Pseudomonadota</taxon>
        <taxon>Alphaproteobacteria</taxon>
        <taxon>Hyphomicrobiales</taxon>
        <taxon>Phyllobacteriaceae</taxon>
        <taxon>Mesorhizobium</taxon>
    </lineage>
</organism>
<evidence type="ECO:0000313" key="1">
    <source>
        <dbReference type="EMBL" id="MER8933478.1"/>
    </source>
</evidence>
<keyword evidence="2" id="KW-1185">Reference proteome</keyword>
<dbReference type="Proteomes" id="UP001464387">
    <property type="component" value="Unassembled WGS sequence"/>
</dbReference>
<dbReference type="RefSeq" id="WP_245264266.1">
    <property type="nucleotide sequence ID" value="NZ_CP100477.1"/>
</dbReference>
<gene>
    <name evidence="1" type="ORF">NKI33_10935</name>
</gene>
<sequence length="112" mass="12017">MDKIAVTPAQSLAGVIAKLAVVVREASDNTDLCEFPLPHIRSALADLRRLTQEGINSEPAGWPAGDQSIGALFEQSASSFAAWRAFSAWSQGDEEAYCAWTDTFKTLEGASQ</sequence>
<evidence type="ECO:0000313" key="2">
    <source>
        <dbReference type="Proteomes" id="UP001464387"/>
    </source>
</evidence>
<accession>A0ABV1YED9</accession>